<keyword evidence="1" id="KW-0547">Nucleotide-binding</keyword>
<evidence type="ECO:0000256" key="1">
    <source>
        <dbReference type="ARBA" id="ARBA00022741"/>
    </source>
</evidence>
<dbReference type="GO" id="GO:0005737">
    <property type="term" value="C:cytoplasm"/>
    <property type="evidence" value="ECO:0007669"/>
    <property type="project" value="TreeGrafter"/>
</dbReference>
<dbReference type="InterPro" id="IPR041664">
    <property type="entry name" value="AAA_16"/>
</dbReference>
<dbReference type="SUPFAM" id="SSF46894">
    <property type="entry name" value="C-terminal effector domain of the bipartite response regulators"/>
    <property type="match status" value="1"/>
</dbReference>
<sequence length="897" mass="94184">MIVGRDAERATIDGLLAEAMRGTSRALLVTGEAGIGKSALLDHAAAAAGDALVLRALGIESEAELAFGGLHQLLVGHLDRLDALPGPQAAALRAAFGLADGAAPDRFLIGAGTLTLLAELADERPLLCLVDDVQWLDHGSVDALLFAARRFQADPIAVLMAARDTAVPFAAPGIDTLALSGLPVAESAALLDARVPGLSGPVRERVLHEARGNPLAVLELGGAQAPGRHEPVEQVGPLPVAGRVQRAFRAQLAELSPATRTVLLAAAADGRAGLDTVLRVAARRGATPADLAPAERAGLVTVTGGAVAFRHPLVRAAVYQGAAHHEQVAVHRAFADDLAGTADADRRAWHESAAAIEPDERVAEGLERAAERARHRGGVMAVCAAYDRAARLSTDDDRRARRLTLAAQAAWDGGRADRAARLAAEAESYGRDPRVVAAAMFVRAQVEYDRTAPRADADLALPAAELVLTADPERAAEMLTEVLLVGRHVAAHDLVRRAADRLRSLAVPPDSDLGVSIGAQVAWSALFDGRADAAVGPVGALAAGVGSLGFPHRIVAAVGALLVGDDAGATRVLEETLDHARATGAAGWSPYVLEFLAIARLLAGAVHDADAHVTEAIALATEAGWHTELAALRALAVWVAAAAGDEDRATSLARAVLPDADARGLLNADLARWGLARLDLAGGRFDRALRALDAVCTAPGRRDVLVRAVPDHVEAAVRAGDQEAARRHLPEVERWAEQVGGPVAPGLALRCRALLGDDDGVYRAALDAGAGPFDQARTRLVHGEWLRRRRRRSDAHTELSAAAAAFDRLGARRWEQRARSELATIGERPVAHPAAEDPRHRLTPQELQVVRLAATGRSNKEIAAQLFLSPRTVGHHLHRAFPKLGIARRAELSRLAL</sequence>
<dbReference type="InterPro" id="IPR016032">
    <property type="entry name" value="Sig_transdc_resp-reg_C-effctor"/>
</dbReference>
<dbReference type="InterPro" id="IPR036388">
    <property type="entry name" value="WH-like_DNA-bd_sf"/>
</dbReference>
<dbReference type="Pfam" id="PF00196">
    <property type="entry name" value="GerE"/>
    <property type="match status" value="1"/>
</dbReference>
<dbReference type="RefSeq" id="WP_246086087.1">
    <property type="nucleotide sequence ID" value="NZ_BAAARZ010000033.1"/>
</dbReference>
<dbReference type="PROSITE" id="PS50043">
    <property type="entry name" value="HTH_LUXR_2"/>
    <property type="match status" value="1"/>
</dbReference>
<keyword evidence="5" id="KW-1185">Reference proteome</keyword>
<gene>
    <name evidence="4" type="ORF">PHY01_45880</name>
</gene>
<dbReference type="GO" id="GO:0006355">
    <property type="term" value="P:regulation of DNA-templated transcription"/>
    <property type="evidence" value="ECO:0007669"/>
    <property type="project" value="InterPro"/>
</dbReference>
<evidence type="ECO:0000259" key="3">
    <source>
        <dbReference type="PROSITE" id="PS50043"/>
    </source>
</evidence>
<evidence type="ECO:0000313" key="4">
    <source>
        <dbReference type="EMBL" id="GEC22305.1"/>
    </source>
</evidence>
<comment type="caution">
    <text evidence="4">The sequence shown here is derived from an EMBL/GenBank/DDBJ whole genome shotgun (WGS) entry which is preliminary data.</text>
</comment>
<dbReference type="PROSITE" id="PS00622">
    <property type="entry name" value="HTH_LUXR_1"/>
    <property type="match status" value="1"/>
</dbReference>
<keyword evidence="2" id="KW-0067">ATP-binding</keyword>
<organism evidence="4 5">
    <name type="scientific">Pseudonocardia hydrocarbonoxydans</name>
    <dbReference type="NCBI Taxonomy" id="76726"/>
    <lineage>
        <taxon>Bacteria</taxon>
        <taxon>Bacillati</taxon>
        <taxon>Actinomycetota</taxon>
        <taxon>Actinomycetes</taxon>
        <taxon>Pseudonocardiales</taxon>
        <taxon>Pseudonocardiaceae</taxon>
        <taxon>Pseudonocardia</taxon>
    </lineage>
</organism>
<dbReference type="SUPFAM" id="SSF52540">
    <property type="entry name" value="P-loop containing nucleoside triphosphate hydrolases"/>
    <property type="match status" value="1"/>
</dbReference>
<dbReference type="GO" id="GO:0005524">
    <property type="term" value="F:ATP binding"/>
    <property type="evidence" value="ECO:0007669"/>
    <property type="project" value="UniProtKB-KW"/>
</dbReference>
<dbReference type="SMART" id="SM00421">
    <property type="entry name" value="HTH_LUXR"/>
    <property type="match status" value="1"/>
</dbReference>
<name>A0A4Y3WTU1_9PSEU</name>
<dbReference type="GO" id="GO:0003677">
    <property type="term" value="F:DNA binding"/>
    <property type="evidence" value="ECO:0007669"/>
    <property type="project" value="InterPro"/>
</dbReference>
<dbReference type="GO" id="GO:0004016">
    <property type="term" value="F:adenylate cyclase activity"/>
    <property type="evidence" value="ECO:0007669"/>
    <property type="project" value="TreeGrafter"/>
</dbReference>
<evidence type="ECO:0000256" key="2">
    <source>
        <dbReference type="ARBA" id="ARBA00022840"/>
    </source>
</evidence>
<evidence type="ECO:0000313" key="5">
    <source>
        <dbReference type="Proteomes" id="UP000320338"/>
    </source>
</evidence>
<dbReference type="PANTHER" id="PTHR16305">
    <property type="entry name" value="TESTICULAR SOLUBLE ADENYLYL CYCLASE"/>
    <property type="match status" value="1"/>
</dbReference>
<dbReference type="AlphaFoldDB" id="A0A4Y3WTU1"/>
<dbReference type="InterPro" id="IPR027417">
    <property type="entry name" value="P-loop_NTPase"/>
</dbReference>
<dbReference type="PRINTS" id="PR00038">
    <property type="entry name" value="HTHLUXR"/>
</dbReference>
<dbReference type="Pfam" id="PF13191">
    <property type="entry name" value="AAA_16"/>
    <property type="match status" value="1"/>
</dbReference>
<dbReference type="CDD" id="cd06170">
    <property type="entry name" value="LuxR_C_like"/>
    <property type="match status" value="1"/>
</dbReference>
<dbReference type="Proteomes" id="UP000320338">
    <property type="component" value="Unassembled WGS sequence"/>
</dbReference>
<dbReference type="InterPro" id="IPR000792">
    <property type="entry name" value="Tscrpt_reg_LuxR_C"/>
</dbReference>
<dbReference type="Gene3D" id="1.10.10.10">
    <property type="entry name" value="Winged helix-like DNA-binding domain superfamily/Winged helix DNA-binding domain"/>
    <property type="match status" value="1"/>
</dbReference>
<reference evidence="4 5" key="1">
    <citation type="submission" date="2019-06" db="EMBL/GenBank/DDBJ databases">
        <title>Whole genome shotgun sequence of Pseudonocardia hydrocarbonoxydans NBRC 14498.</title>
        <authorList>
            <person name="Hosoyama A."/>
            <person name="Uohara A."/>
            <person name="Ohji S."/>
            <person name="Ichikawa N."/>
        </authorList>
    </citation>
    <scope>NUCLEOTIDE SEQUENCE [LARGE SCALE GENOMIC DNA]</scope>
    <source>
        <strain evidence="4 5">NBRC 14498</strain>
    </source>
</reference>
<proteinExistence type="predicted"/>
<protein>
    <submittedName>
        <fullName evidence="4">Transcriptional regulator</fullName>
    </submittedName>
</protein>
<dbReference type="PANTHER" id="PTHR16305:SF35">
    <property type="entry name" value="TRANSCRIPTIONAL ACTIVATOR DOMAIN"/>
    <property type="match status" value="1"/>
</dbReference>
<accession>A0A4Y3WTU1</accession>
<dbReference type="EMBL" id="BJNG01000042">
    <property type="protein sequence ID" value="GEC22305.1"/>
    <property type="molecule type" value="Genomic_DNA"/>
</dbReference>
<feature type="domain" description="HTH luxR-type" evidence="3">
    <location>
        <begin position="835"/>
        <end position="897"/>
    </location>
</feature>